<dbReference type="Gene3D" id="1.25.40.180">
    <property type="match status" value="1"/>
</dbReference>
<evidence type="ECO:0000313" key="4">
    <source>
        <dbReference type="EMBL" id="PVV00899.1"/>
    </source>
</evidence>
<dbReference type="PANTHER" id="PTHR45887:SF1">
    <property type="entry name" value="TRANSLATION INITIATION FACTOR EIF-2B SUBUNIT EPSILON"/>
    <property type="match status" value="1"/>
</dbReference>
<dbReference type="Pfam" id="PF25084">
    <property type="entry name" value="LbH_EIF2B"/>
    <property type="match status" value="1"/>
</dbReference>
<keyword evidence="5" id="KW-1185">Reference proteome</keyword>
<evidence type="ECO:0000313" key="5">
    <source>
        <dbReference type="Proteomes" id="UP000245609"/>
    </source>
</evidence>
<protein>
    <recommendedName>
        <fullName evidence="3">EIF2B subunit epsilon/gamma LbH domain-containing protein</fullName>
    </recommendedName>
</protein>
<name>A0A2T9Z8H9_9FUNG</name>
<gene>
    <name evidence="4" type="ORF">BB560_004703</name>
</gene>
<evidence type="ECO:0000256" key="2">
    <source>
        <dbReference type="SAM" id="MobiDB-lite"/>
    </source>
</evidence>
<sequence length="727" mass="80974">MKININTAKDATSVGDFMRILDGQGLIKSDFILISTNFVFNINLNHVLSEYYKRKARDKEQAMTLVLKRSMHSFTSPDTLRPVPNWSPQNQQYIYFICPMTHRLLHIANTDFSCPQNQLPSPSSNTNDLSSSFNHENLHSSAPKKFEIPKELFKESFEFEICCDLENTALMICAPNILSLFAENFDYQTILDDFVRGIVTSDLLSSTVYAHIIPDDVSSLNQNYASGIFGTRSFARISNDILSRWSYPITPENFSSCPKFDFSTSSPILSANSSHKPSPFQQSLFLSNTPLYSLRKSNVYIGNSVKLARKSHINSRSLLGANSFIDDDALISSSTLGQNCIISTSSKIVNSILFNNVSVGKNCTLFSCILGENVTILDNVTIQRGSLIGDNVVLGPNVTIAPFSNIYLPNTETNTNENTLPTTFDPAVVGSLGKGVLPKDVIDLTNYLESDVTDDDSENEMSDVGVDSDDDYYGQSANGYSGYDSSSSTEANLLKKGISNFGRQSTQKEKLVRNQNPGLSNNNNNGLQGEYNEDSHLDNAEHLYKEAMEQLSQKNKLDFRKEVVATLVRAFEENHTVQTAALELNTLRMAYDGNQEYMRLVIVECVIEEIFKQIQIAIKESKTEDNSVNKNGIVDLNTKPILDAFSTRAKTICNKWSPLIQKYIFSSSESTDTLDKIFSFLTDNQNIKRFSNISLGLTVNISNSSANSNQSPKSQNIKTLENSLIHV</sequence>
<dbReference type="GO" id="GO:0003743">
    <property type="term" value="F:translation initiation factor activity"/>
    <property type="evidence" value="ECO:0007669"/>
    <property type="project" value="TreeGrafter"/>
</dbReference>
<dbReference type="GO" id="GO:0005851">
    <property type="term" value="C:eukaryotic translation initiation factor 2B complex"/>
    <property type="evidence" value="ECO:0007669"/>
    <property type="project" value="TreeGrafter"/>
</dbReference>
<dbReference type="Proteomes" id="UP000245609">
    <property type="component" value="Unassembled WGS sequence"/>
</dbReference>
<dbReference type="InterPro" id="IPR044123">
    <property type="entry name" value="W2_eIF2B_epsilon"/>
</dbReference>
<dbReference type="SUPFAM" id="SSF51161">
    <property type="entry name" value="Trimeric LpxA-like enzymes"/>
    <property type="match status" value="1"/>
</dbReference>
<feature type="compositionally biased region" description="Low complexity" evidence="2">
    <location>
        <begin position="514"/>
        <end position="527"/>
    </location>
</feature>
<feature type="compositionally biased region" description="Low complexity" evidence="2">
    <location>
        <begin position="704"/>
        <end position="716"/>
    </location>
</feature>
<feature type="compositionally biased region" description="Polar residues" evidence="2">
    <location>
        <begin position="717"/>
        <end position="727"/>
    </location>
</feature>
<dbReference type="AlphaFoldDB" id="A0A2T9Z8H9"/>
<dbReference type="SUPFAM" id="SSF48371">
    <property type="entry name" value="ARM repeat"/>
    <property type="match status" value="1"/>
</dbReference>
<dbReference type="InterPro" id="IPR051956">
    <property type="entry name" value="eIF2B_epsilon"/>
</dbReference>
<dbReference type="EMBL" id="MBFS01001527">
    <property type="protein sequence ID" value="PVV00899.1"/>
    <property type="molecule type" value="Genomic_DNA"/>
</dbReference>
<feature type="region of interest" description="Disordered" evidence="2">
    <location>
        <begin position="504"/>
        <end position="527"/>
    </location>
</feature>
<dbReference type="Gene3D" id="2.160.10.10">
    <property type="entry name" value="Hexapeptide repeat proteins"/>
    <property type="match status" value="1"/>
</dbReference>
<accession>A0A2T9Z8H9</accession>
<evidence type="ECO:0000259" key="3">
    <source>
        <dbReference type="Pfam" id="PF25084"/>
    </source>
</evidence>
<evidence type="ECO:0000256" key="1">
    <source>
        <dbReference type="ARBA" id="ARBA00022490"/>
    </source>
</evidence>
<comment type="caution">
    <text evidence="4">The sequence shown here is derived from an EMBL/GenBank/DDBJ whole genome shotgun (WGS) entry which is preliminary data.</text>
</comment>
<dbReference type="InterPro" id="IPR016024">
    <property type="entry name" value="ARM-type_fold"/>
</dbReference>
<feature type="compositionally biased region" description="Low complexity" evidence="2">
    <location>
        <begin position="119"/>
        <end position="132"/>
    </location>
</feature>
<dbReference type="CDD" id="cd11558">
    <property type="entry name" value="W2_eIF2B_epsilon"/>
    <property type="match status" value="1"/>
</dbReference>
<dbReference type="GO" id="GO:0031369">
    <property type="term" value="F:translation initiation factor binding"/>
    <property type="evidence" value="ECO:0007669"/>
    <property type="project" value="InterPro"/>
</dbReference>
<feature type="domain" description="EIF2B subunit epsilon/gamma LbH" evidence="3">
    <location>
        <begin position="297"/>
        <end position="400"/>
    </location>
</feature>
<dbReference type="STRING" id="133381.A0A2T9Z8H9"/>
<feature type="region of interest" description="Disordered" evidence="2">
    <location>
        <begin position="450"/>
        <end position="488"/>
    </location>
</feature>
<dbReference type="InterPro" id="IPR056764">
    <property type="entry name" value="LbH_EIF2B3/5"/>
</dbReference>
<organism evidence="4 5">
    <name type="scientific">Smittium megazygosporum</name>
    <dbReference type="NCBI Taxonomy" id="133381"/>
    <lineage>
        <taxon>Eukaryota</taxon>
        <taxon>Fungi</taxon>
        <taxon>Fungi incertae sedis</taxon>
        <taxon>Zoopagomycota</taxon>
        <taxon>Kickxellomycotina</taxon>
        <taxon>Harpellomycetes</taxon>
        <taxon>Harpellales</taxon>
        <taxon>Legeriomycetaceae</taxon>
        <taxon>Smittium</taxon>
    </lineage>
</organism>
<feature type="region of interest" description="Disordered" evidence="2">
    <location>
        <begin position="704"/>
        <end position="727"/>
    </location>
</feature>
<feature type="compositionally biased region" description="Acidic residues" evidence="2">
    <location>
        <begin position="451"/>
        <end position="472"/>
    </location>
</feature>
<proteinExistence type="predicted"/>
<feature type="region of interest" description="Disordered" evidence="2">
    <location>
        <begin position="117"/>
        <end position="137"/>
    </location>
</feature>
<keyword evidence="1" id="KW-0963">Cytoplasm</keyword>
<dbReference type="PANTHER" id="PTHR45887">
    <property type="entry name" value="TRANSLATION INITIATION FACTOR EIF-2B SUBUNIT EPSILON"/>
    <property type="match status" value="1"/>
</dbReference>
<reference evidence="4 5" key="1">
    <citation type="journal article" date="2018" name="MBio">
        <title>Comparative Genomics Reveals the Core Gene Toolbox for the Fungus-Insect Symbiosis.</title>
        <authorList>
            <person name="Wang Y."/>
            <person name="Stata M."/>
            <person name="Wang W."/>
            <person name="Stajich J.E."/>
            <person name="White M.M."/>
            <person name="Moncalvo J.M."/>
        </authorList>
    </citation>
    <scope>NUCLEOTIDE SEQUENCE [LARGE SCALE GENOMIC DNA]</scope>
    <source>
        <strain evidence="4 5">SC-DP-2</strain>
    </source>
</reference>
<feature type="compositionally biased region" description="Polar residues" evidence="2">
    <location>
        <begin position="475"/>
        <end position="488"/>
    </location>
</feature>
<dbReference type="GO" id="GO:0005085">
    <property type="term" value="F:guanyl-nucleotide exchange factor activity"/>
    <property type="evidence" value="ECO:0007669"/>
    <property type="project" value="InterPro"/>
</dbReference>
<dbReference type="OrthoDB" id="424572at2759"/>
<dbReference type="InterPro" id="IPR011004">
    <property type="entry name" value="Trimer_LpxA-like_sf"/>
</dbReference>